<gene>
    <name evidence="2" type="ORF">Zmor_015319</name>
</gene>
<evidence type="ECO:0000313" key="3">
    <source>
        <dbReference type="Proteomes" id="UP001168821"/>
    </source>
</evidence>
<dbReference type="AlphaFoldDB" id="A0AA38MH38"/>
<comment type="caution">
    <text evidence="2">The sequence shown here is derived from an EMBL/GenBank/DDBJ whole genome shotgun (WGS) entry which is preliminary data.</text>
</comment>
<accession>A0AA38MH38</accession>
<name>A0AA38MH38_9CUCU</name>
<protein>
    <submittedName>
        <fullName evidence="2">Uncharacterized protein</fullName>
    </submittedName>
</protein>
<keyword evidence="1" id="KW-0812">Transmembrane</keyword>
<keyword evidence="1" id="KW-0472">Membrane</keyword>
<proteinExistence type="predicted"/>
<reference evidence="2" key="1">
    <citation type="journal article" date="2023" name="G3 (Bethesda)">
        <title>Whole genome assemblies of Zophobas morio and Tenebrio molitor.</title>
        <authorList>
            <person name="Kaur S."/>
            <person name="Stinson S.A."/>
            <person name="diCenzo G.C."/>
        </authorList>
    </citation>
    <scope>NUCLEOTIDE SEQUENCE</scope>
    <source>
        <strain evidence="2">QUZm001</strain>
    </source>
</reference>
<organism evidence="2 3">
    <name type="scientific">Zophobas morio</name>
    <dbReference type="NCBI Taxonomy" id="2755281"/>
    <lineage>
        <taxon>Eukaryota</taxon>
        <taxon>Metazoa</taxon>
        <taxon>Ecdysozoa</taxon>
        <taxon>Arthropoda</taxon>
        <taxon>Hexapoda</taxon>
        <taxon>Insecta</taxon>
        <taxon>Pterygota</taxon>
        <taxon>Neoptera</taxon>
        <taxon>Endopterygota</taxon>
        <taxon>Coleoptera</taxon>
        <taxon>Polyphaga</taxon>
        <taxon>Cucujiformia</taxon>
        <taxon>Tenebrionidae</taxon>
        <taxon>Zophobas</taxon>
    </lineage>
</organism>
<evidence type="ECO:0000256" key="1">
    <source>
        <dbReference type="SAM" id="Phobius"/>
    </source>
</evidence>
<feature type="transmembrane region" description="Helical" evidence="1">
    <location>
        <begin position="6"/>
        <end position="27"/>
    </location>
</feature>
<sequence>MEIHALALDFLSAYAILMTVVCIILAIQRNCRNLCRFSTNQEDKCTTLDKESLRNVLSDRLTTVYEQTAKEKSLNNPRDFFLEHLSRVVDNSVLEGKSANTRKKKHRWI</sequence>
<dbReference type="Proteomes" id="UP001168821">
    <property type="component" value="Unassembled WGS sequence"/>
</dbReference>
<dbReference type="EMBL" id="JALNTZ010000004">
    <property type="protein sequence ID" value="KAJ3656226.1"/>
    <property type="molecule type" value="Genomic_DNA"/>
</dbReference>
<keyword evidence="3" id="KW-1185">Reference proteome</keyword>
<keyword evidence="1" id="KW-1133">Transmembrane helix</keyword>
<evidence type="ECO:0000313" key="2">
    <source>
        <dbReference type="EMBL" id="KAJ3656226.1"/>
    </source>
</evidence>